<gene>
    <name evidence="2" type="ORF">CKO42_17870</name>
</gene>
<name>A0A9X0WBB1_9GAMM</name>
<dbReference type="SUPFAM" id="SSF51430">
    <property type="entry name" value="NAD(P)-linked oxidoreductase"/>
    <property type="match status" value="1"/>
</dbReference>
<dbReference type="RefSeq" id="WP_200246977.1">
    <property type="nucleotide sequence ID" value="NZ_NRRY01000035.1"/>
</dbReference>
<dbReference type="PANTHER" id="PTHR43312:SF1">
    <property type="entry name" value="NADP-DEPENDENT OXIDOREDUCTASE DOMAIN-CONTAINING PROTEIN"/>
    <property type="match status" value="1"/>
</dbReference>
<dbReference type="InterPro" id="IPR023210">
    <property type="entry name" value="NADP_OxRdtase_dom"/>
</dbReference>
<dbReference type="PANTHER" id="PTHR43312">
    <property type="entry name" value="D-THREO-ALDOSE 1-DEHYDROGENASE"/>
    <property type="match status" value="1"/>
</dbReference>
<protein>
    <submittedName>
        <fullName evidence="2">Aldo/keto reductase</fullName>
    </submittedName>
</protein>
<comment type="caution">
    <text evidence="2">The sequence shown here is derived from an EMBL/GenBank/DDBJ whole genome shotgun (WGS) entry which is preliminary data.</text>
</comment>
<evidence type="ECO:0000313" key="2">
    <source>
        <dbReference type="EMBL" id="MBK1620274.1"/>
    </source>
</evidence>
<sequence length="336" mass="36283">MPQPTTSSLHPLIGQQPPSVLGLGLAALGRPGYINLGHGEDTGTGRSIEAMRERAFAVLDAARRAGIGYFDTARSYGRGEAFLGEWLRSREVPGDGVTIASKWGYTYTADWRIEAEQHEVKDHSLAVLQRQWQETHSKLGGYLDLYQIHSATLDSGVLNDRAVHAELARLKATGTRIGLTLSGPQQAVTLENALTLQVNGMRLFDAVQATWNLLERSAEVALDAAHRAGLTVIIKEALANGRLTARNQAATFQARRQRLETLAGRFNASVDAVALAAALARPWASVVLSGAATEAQLQSNLNAVAIAWDDEAEALIGALAEDPAAYWQTRAQMVWN</sequence>
<dbReference type="Gene3D" id="3.20.20.100">
    <property type="entry name" value="NADP-dependent oxidoreductase domain"/>
    <property type="match status" value="1"/>
</dbReference>
<dbReference type="Proteomes" id="UP001138768">
    <property type="component" value="Unassembled WGS sequence"/>
</dbReference>
<evidence type="ECO:0000313" key="3">
    <source>
        <dbReference type="Proteomes" id="UP001138768"/>
    </source>
</evidence>
<organism evidence="2 3">
    <name type="scientific">Lamprobacter modestohalophilus</name>
    <dbReference type="NCBI Taxonomy" id="1064514"/>
    <lineage>
        <taxon>Bacteria</taxon>
        <taxon>Pseudomonadati</taxon>
        <taxon>Pseudomonadota</taxon>
        <taxon>Gammaproteobacteria</taxon>
        <taxon>Chromatiales</taxon>
        <taxon>Chromatiaceae</taxon>
        <taxon>Lamprobacter</taxon>
    </lineage>
</organism>
<dbReference type="CDD" id="cd19098">
    <property type="entry name" value="AKR_unchar"/>
    <property type="match status" value="1"/>
</dbReference>
<reference evidence="2 3" key="1">
    <citation type="journal article" date="2020" name="Microorganisms">
        <title>Osmotic Adaptation and Compatible Solute Biosynthesis of Phototrophic Bacteria as Revealed from Genome Analyses.</title>
        <authorList>
            <person name="Imhoff J.F."/>
            <person name="Rahn T."/>
            <person name="Kunzel S."/>
            <person name="Keller A."/>
            <person name="Neulinger S.C."/>
        </authorList>
    </citation>
    <scope>NUCLEOTIDE SEQUENCE [LARGE SCALE GENOMIC DNA]</scope>
    <source>
        <strain evidence="2 3">DSM 25653</strain>
    </source>
</reference>
<dbReference type="Pfam" id="PF00248">
    <property type="entry name" value="Aldo_ket_red"/>
    <property type="match status" value="1"/>
</dbReference>
<dbReference type="InterPro" id="IPR053135">
    <property type="entry name" value="AKR2_Oxidoreductase"/>
</dbReference>
<keyword evidence="3" id="KW-1185">Reference proteome</keyword>
<proteinExistence type="predicted"/>
<accession>A0A9X0WBB1</accession>
<feature type="domain" description="NADP-dependent oxidoreductase" evidence="1">
    <location>
        <begin position="49"/>
        <end position="316"/>
    </location>
</feature>
<evidence type="ECO:0000259" key="1">
    <source>
        <dbReference type="Pfam" id="PF00248"/>
    </source>
</evidence>
<dbReference type="AlphaFoldDB" id="A0A9X0WBB1"/>
<dbReference type="EMBL" id="NRRY01000035">
    <property type="protein sequence ID" value="MBK1620274.1"/>
    <property type="molecule type" value="Genomic_DNA"/>
</dbReference>
<dbReference type="InterPro" id="IPR036812">
    <property type="entry name" value="NAD(P)_OxRdtase_dom_sf"/>
</dbReference>